<accession>A0A8X6IDN6</accession>
<comment type="caution">
    <text evidence="2">The sequence shown here is derived from an EMBL/GenBank/DDBJ whole genome shotgun (WGS) entry which is preliminary data.</text>
</comment>
<reference evidence="2" key="1">
    <citation type="submission" date="2020-08" db="EMBL/GenBank/DDBJ databases">
        <title>Multicomponent nature underlies the extraordinary mechanical properties of spider dragline silk.</title>
        <authorList>
            <person name="Kono N."/>
            <person name="Nakamura H."/>
            <person name="Mori M."/>
            <person name="Yoshida Y."/>
            <person name="Ohtoshi R."/>
            <person name="Malay A.D."/>
            <person name="Moran D.A.P."/>
            <person name="Tomita M."/>
            <person name="Numata K."/>
            <person name="Arakawa K."/>
        </authorList>
    </citation>
    <scope>NUCLEOTIDE SEQUENCE</scope>
</reference>
<evidence type="ECO:0000313" key="2">
    <source>
        <dbReference type="EMBL" id="GFS41736.1"/>
    </source>
</evidence>
<organism evidence="2 3">
    <name type="scientific">Trichonephila inaurata madagascariensis</name>
    <dbReference type="NCBI Taxonomy" id="2747483"/>
    <lineage>
        <taxon>Eukaryota</taxon>
        <taxon>Metazoa</taxon>
        <taxon>Ecdysozoa</taxon>
        <taxon>Arthropoda</taxon>
        <taxon>Chelicerata</taxon>
        <taxon>Arachnida</taxon>
        <taxon>Araneae</taxon>
        <taxon>Araneomorphae</taxon>
        <taxon>Entelegynae</taxon>
        <taxon>Araneoidea</taxon>
        <taxon>Nephilidae</taxon>
        <taxon>Trichonephila</taxon>
        <taxon>Trichonephila inaurata</taxon>
    </lineage>
</organism>
<evidence type="ECO:0000256" key="1">
    <source>
        <dbReference type="SAM" id="MobiDB-lite"/>
    </source>
</evidence>
<dbReference type="EMBL" id="BMAV01025480">
    <property type="protein sequence ID" value="GFS41736.1"/>
    <property type="molecule type" value="Genomic_DNA"/>
</dbReference>
<gene>
    <name evidence="2" type="ORF">TNIN_471861</name>
</gene>
<evidence type="ECO:0000313" key="3">
    <source>
        <dbReference type="Proteomes" id="UP000886998"/>
    </source>
</evidence>
<feature type="compositionally biased region" description="Basic residues" evidence="1">
    <location>
        <begin position="1"/>
        <end position="10"/>
    </location>
</feature>
<keyword evidence="3" id="KW-1185">Reference proteome</keyword>
<feature type="region of interest" description="Disordered" evidence="1">
    <location>
        <begin position="1"/>
        <end position="80"/>
    </location>
</feature>
<proteinExistence type="predicted"/>
<sequence length="80" mass="9417">MERTNWKKRCNSSSWSDHHYINRRPPGNYRFNKRRVPSSVSSGPSSRKMARENPVPARLKQPMKEQANPDYLVPVHPEDQ</sequence>
<dbReference type="AlphaFoldDB" id="A0A8X6IDN6"/>
<dbReference type="Proteomes" id="UP000886998">
    <property type="component" value="Unassembled WGS sequence"/>
</dbReference>
<protein>
    <submittedName>
        <fullName evidence="2">Uncharacterized protein</fullName>
    </submittedName>
</protein>
<name>A0A8X6IDN6_9ARAC</name>
<feature type="compositionally biased region" description="Low complexity" evidence="1">
    <location>
        <begin position="37"/>
        <end position="47"/>
    </location>
</feature>